<proteinExistence type="predicted"/>
<evidence type="ECO:0000313" key="2">
    <source>
        <dbReference type="EMBL" id="CCH27603.1"/>
    </source>
</evidence>
<dbReference type="eggNOG" id="ENOG5033BS8">
    <property type="taxonomic scope" value="Bacteria"/>
</dbReference>
<keyword evidence="1" id="KW-0812">Transmembrane</keyword>
<name>K0JTP4_SACES</name>
<evidence type="ECO:0000313" key="3">
    <source>
        <dbReference type="Proteomes" id="UP000006281"/>
    </source>
</evidence>
<dbReference type="PATRIC" id="fig|1179773.3.peg.275"/>
<reference evidence="2 3" key="1">
    <citation type="journal article" date="2012" name="BMC Genomics">
        <title>Complete genome sequence of Saccharothrix espanaensis DSM 44229T and comparison to the other completely sequenced Pseudonocardiaceae.</title>
        <authorList>
            <person name="Strobel T."/>
            <person name="Al-Dilaimi A."/>
            <person name="Blom J."/>
            <person name="Gessner A."/>
            <person name="Kalinowski J."/>
            <person name="Luzhetska M."/>
            <person name="Puhler A."/>
            <person name="Szczepanowski R."/>
            <person name="Bechthold A."/>
            <person name="Ruckert C."/>
        </authorList>
    </citation>
    <scope>NUCLEOTIDE SEQUENCE [LARGE SCALE GENOMIC DNA]</scope>
    <source>
        <strain evidence="3">ATCC 51144 / DSM 44229 / JCM 9112 / NBRC 15066 / NRRL 15764</strain>
    </source>
</reference>
<feature type="transmembrane region" description="Helical" evidence="1">
    <location>
        <begin position="90"/>
        <end position="109"/>
    </location>
</feature>
<protein>
    <submittedName>
        <fullName evidence="2">Putative membrane protein</fullName>
    </submittedName>
</protein>
<gene>
    <name evidence="2" type="ordered locus">BN6_02700</name>
</gene>
<accession>K0JTP4</accession>
<organism evidence="2 3">
    <name type="scientific">Saccharothrix espanaensis (strain ATCC 51144 / DSM 44229 / JCM 9112 / NBRC 15066 / NRRL 15764)</name>
    <dbReference type="NCBI Taxonomy" id="1179773"/>
    <lineage>
        <taxon>Bacteria</taxon>
        <taxon>Bacillati</taxon>
        <taxon>Actinomycetota</taxon>
        <taxon>Actinomycetes</taxon>
        <taxon>Pseudonocardiales</taxon>
        <taxon>Pseudonocardiaceae</taxon>
        <taxon>Saccharothrix</taxon>
    </lineage>
</organism>
<keyword evidence="1" id="KW-1133">Transmembrane helix</keyword>
<dbReference type="AlphaFoldDB" id="K0JTP4"/>
<keyword evidence="3" id="KW-1185">Reference proteome</keyword>
<keyword evidence="1" id="KW-0472">Membrane</keyword>
<feature type="transmembrane region" description="Helical" evidence="1">
    <location>
        <begin position="62"/>
        <end position="83"/>
    </location>
</feature>
<dbReference type="BioCyc" id="SESP1179773:BN6_RS01325-MONOMER"/>
<dbReference type="KEGG" id="sesp:BN6_02700"/>
<dbReference type="Proteomes" id="UP000006281">
    <property type="component" value="Chromosome"/>
</dbReference>
<evidence type="ECO:0000256" key="1">
    <source>
        <dbReference type="SAM" id="Phobius"/>
    </source>
</evidence>
<dbReference type="EMBL" id="HE804045">
    <property type="protein sequence ID" value="CCH27603.1"/>
    <property type="molecule type" value="Genomic_DNA"/>
</dbReference>
<sequence length="162" mass="17116">MLVGMSTGTARRIAARALGLAEFGHAHWFFGNLYEAVVRVPDRLADREGGASPVGVGSPVRYYLVGAPLTLPAALAAAVAGWGDRGGRPWLVAAVVCSGVGVGLTAHLVRTVNLDLFFRDRVPSADERKALLRAWYRVNAARLVATGGALVAARVARSRLSR</sequence>
<dbReference type="HOGENOM" id="CLU_1634175_0_0_11"/>